<dbReference type="Proteomes" id="UP000710432">
    <property type="component" value="Unassembled WGS sequence"/>
</dbReference>
<name>A0A8J6KNJ9_MICOH</name>
<dbReference type="Pfam" id="PF00318">
    <property type="entry name" value="Ribosomal_S2"/>
    <property type="match status" value="2"/>
</dbReference>
<protein>
    <recommendedName>
        <fullName evidence="7">Small ribosomal subunit protein uS2m</fullName>
    </recommendedName>
    <alternativeName>
        <fullName evidence="8">28S ribosomal protein S2, mitochondrial</fullName>
    </alternativeName>
</protein>
<keyword evidence="4" id="KW-0496">Mitochondrion</keyword>
<comment type="function">
    <text evidence="6">Required for mitoribosome formation and stability, and mitochondrial translation.</text>
</comment>
<feature type="region of interest" description="Disordered" evidence="9">
    <location>
        <begin position="367"/>
        <end position="395"/>
    </location>
</feature>
<dbReference type="PANTHER" id="PTHR15724:SF0">
    <property type="entry name" value="PROTEIN PHOSPHATASE 1 REGULATORY SUBUNIT 26"/>
    <property type="match status" value="1"/>
</dbReference>
<proteinExistence type="inferred from homology"/>
<evidence type="ECO:0000256" key="8">
    <source>
        <dbReference type="ARBA" id="ARBA00083109"/>
    </source>
</evidence>
<feature type="region of interest" description="Disordered" evidence="9">
    <location>
        <begin position="1135"/>
        <end position="1175"/>
    </location>
</feature>
<comment type="caution">
    <text evidence="11">The sequence shown here is derived from an EMBL/GenBank/DDBJ whole genome shotgun (WGS) entry which is preliminary data.</text>
</comment>
<feature type="region of interest" description="Disordered" evidence="9">
    <location>
        <begin position="748"/>
        <end position="796"/>
    </location>
</feature>
<keyword evidence="3" id="KW-0689">Ribosomal protein</keyword>
<feature type="compositionally biased region" description="Polar residues" evidence="9">
    <location>
        <begin position="868"/>
        <end position="879"/>
    </location>
</feature>
<dbReference type="GO" id="GO:0005743">
    <property type="term" value="C:mitochondrial inner membrane"/>
    <property type="evidence" value="ECO:0007669"/>
    <property type="project" value="UniProtKB-ARBA"/>
</dbReference>
<feature type="compositionally biased region" description="Basic residues" evidence="9">
    <location>
        <begin position="315"/>
        <end position="324"/>
    </location>
</feature>
<evidence type="ECO:0000256" key="1">
    <source>
        <dbReference type="ARBA" id="ARBA00004173"/>
    </source>
</evidence>
<keyword evidence="5" id="KW-0687">Ribonucleoprotein</keyword>
<feature type="region of interest" description="Disordered" evidence="9">
    <location>
        <begin position="465"/>
        <end position="658"/>
    </location>
</feature>
<dbReference type="FunFam" id="3.40.50.10490:FF:000026">
    <property type="entry name" value="28S ribosomal protein S2, mitochondrial"/>
    <property type="match status" value="1"/>
</dbReference>
<dbReference type="PROSITE" id="PS00962">
    <property type="entry name" value="RIBOSOMAL_S2_1"/>
    <property type="match status" value="1"/>
</dbReference>
<dbReference type="InterPro" id="IPR026130">
    <property type="entry name" value="PPP1R26"/>
</dbReference>
<dbReference type="InterPro" id="IPR031474">
    <property type="entry name" value="PPP1R26_N"/>
</dbReference>
<evidence type="ECO:0000256" key="9">
    <source>
        <dbReference type="SAM" id="MobiDB-lite"/>
    </source>
</evidence>
<feature type="compositionally biased region" description="Basic and acidic residues" evidence="9">
    <location>
        <begin position="563"/>
        <end position="578"/>
    </location>
</feature>
<dbReference type="InterPro" id="IPR005706">
    <property type="entry name" value="Ribosomal_uS2_bac/mit/plastid"/>
</dbReference>
<dbReference type="SUPFAM" id="SSF52313">
    <property type="entry name" value="Ribosomal protein S2"/>
    <property type="match status" value="1"/>
</dbReference>
<evidence type="ECO:0000256" key="2">
    <source>
        <dbReference type="ARBA" id="ARBA00006242"/>
    </source>
</evidence>
<dbReference type="InterPro" id="IPR018130">
    <property type="entry name" value="Ribosomal_uS2_CS"/>
</dbReference>
<comment type="similarity">
    <text evidence="2">Belongs to the universal ribosomal protein uS2 family.</text>
</comment>
<sequence length="1496" mass="161017">MFLMNAPPVVALQSRWEAFGQPRSFCFPDCFSESKEDTSRASVSARVQMLISTLQRDEAALGMSHERAPQRGQRAERCRDTRLASKPAVCKEQSEFPACGLVADGKALEKDEAGRQGPLELDSDSDDSVDRDIEEAIQEYLKAKGGASEPVSRGAPCVPEPAHSCTLPSPYPSQIIPGSGSVPVGASEDQGSTSPASMSSEDSFEQSIQAEIEQFLNEKRQHENPKCDESMDKKSDPNGSPARHRGNPETSARAALMGSCKEFIFRKPPRLTKMSTQPRNFRSKVTTEPETPVNTRLTAHRPEAAQNRGGVRRSMPARRSKRIRNSAPVHQASDSSSDDGIEEAIQLYQLEKTRNEANGEPPLRAQLQEESPGSAQSSALPEAHRRPPSKKKLAAPKVIDSTLGGLHPEPLSKLLKDVRAPAPPGHTVAKSEVVHQTPSCLADTSTELMCAEAILDISKTILPVPMEGSDRPPSMNPLFCPPPIPPRSEGDSSNVDSDDSIEQEIRTFLALKAQVGSPQPAQGPLSPSGPSGQTGIPKAKTPDLPLGCKRKRRGGGNNTVPKKVREGRESAQDSDHIQGKGQPGHDGWDSPSQSKVTEAPGGETEAKDQSVLSRTAVFSDAQLSQGHGGLGKAAEGKSAGEKESSEDKSSSLDSDEDLDMAIKDLLRSKRKFKKRCRDPRATCKKVRFGTTETRCGEKLSSLPGDWKDHGQQALRSCLSKGRGDNKDGPGRSPVSIFSSVAERAKLAGTGGEDAALALPPRKKSPKGTPPSKDTGASGHLPSASSLLSEDSSVDSDDSIELEIRRFLAEKAKESVRSSEPQGGPAKLEMPCRKEPTPALQPGVCTRSQKARGTPQLAEGRRGPERARTQATGLLSQTGRGTPRAEQATCVPTALGRSEPAPPKNTSRNNSKVSPPSRKSAGVHKDQSPRGTQTAMAESVFGQLPSCAKLGTEAGSAGGTFHLNYGSQNLLTPNPGPQTDLTLPWSDFAHQSRLSSPWALNSGQGTLWTGVFGGEKEKGATSQAGGSPSLSSGPKKGLPFLSTQLFHFGKSVSWGGKQAGLFSPNLGLPLQGPAFSAFRETQSGHSPVFGSPHLLMKDSGHWPSLKAQGALRQQDRRNSGSEDNVLDLRYRHRIDREHQDQEALGSDASEFSDTSVEDGDSTTVVCSEGARDGPPVLQAALRPRALGGEGALPGRKRLRSVSVHAPTMAPSPAVLTRLLCAGVWRRPSFLQKATPGPAGLNGRTVSGAQVPVVSEPQDDDDLQSRILDVPLQHSDFFNVKELFSVKSLFEARVHLGHKAGCRHRFMEPYIFGNRLGQDIIDLEQTALNLQLALNFTAHVAYRKGIILFVSRNRQFSHLIEKTAQDCGEYAHTRYFKGGLLTNAHLLFGPTVRLPDLIIFLHTLNNVFESHVAVRDAAKMNIPTVGIVDTNCNPCLITYPIPGNDDSPQAIQLFCKLFRTTINRAKEKRRQMEALHRLQSSRGSEGSETSAPDKSHSP</sequence>
<dbReference type="GO" id="GO:0006412">
    <property type="term" value="P:translation"/>
    <property type="evidence" value="ECO:0007669"/>
    <property type="project" value="InterPro"/>
</dbReference>
<feature type="compositionally biased region" description="Basic and acidic residues" evidence="9">
    <location>
        <begin position="216"/>
        <end position="236"/>
    </location>
</feature>
<feature type="region of interest" description="Disordered" evidence="9">
    <location>
        <begin position="1467"/>
        <end position="1496"/>
    </location>
</feature>
<feature type="compositionally biased region" description="Polar residues" evidence="9">
    <location>
        <begin position="189"/>
        <end position="209"/>
    </location>
</feature>
<reference evidence="11" key="1">
    <citation type="submission" date="2020-03" db="EMBL/GenBank/DDBJ databases">
        <title>Studies in the Genomics of Life Span.</title>
        <authorList>
            <person name="Glass D."/>
        </authorList>
    </citation>
    <scope>NUCLEOTIDE SEQUENCE</scope>
    <source>
        <strain evidence="11">LTLLF</strain>
        <tissue evidence="11">Muscle</tissue>
    </source>
</reference>
<feature type="compositionally biased region" description="Basic and acidic residues" evidence="9">
    <location>
        <begin position="858"/>
        <end position="867"/>
    </location>
</feature>
<comment type="subcellular location">
    <subcellularLocation>
        <location evidence="1">Mitochondrion</location>
    </subcellularLocation>
</comment>
<dbReference type="GO" id="GO:0005763">
    <property type="term" value="C:mitochondrial small ribosomal subunit"/>
    <property type="evidence" value="ECO:0007669"/>
    <property type="project" value="UniProtKB-ARBA"/>
</dbReference>
<feature type="domain" description="Protein phosphatase 1 regulatory subunit 26 N-terminal" evidence="10">
    <location>
        <begin position="1"/>
        <end position="814"/>
    </location>
</feature>
<accession>A0A8J6KNJ9</accession>
<evidence type="ECO:0000256" key="6">
    <source>
        <dbReference type="ARBA" id="ARBA00059792"/>
    </source>
</evidence>
<feature type="compositionally biased region" description="Polar residues" evidence="9">
    <location>
        <begin position="903"/>
        <end position="913"/>
    </location>
</feature>
<dbReference type="InterPro" id="IPR023591">
    <property type="entry name" value="Ribosomal_uS2_flav_dom_sf"/>
</dbReference>
<feature type="compositionally biased region" description="Polar residues" evidence="9">
    <location>
        <begin position="273"/>
        <end position="297"/>
    </location>
</feature>
<feature type="compositionally biased region" description="Basic and acidic residues" evidence="9">
    <location>
        <begin position="634"/>
        <end position="650"/>
    </location>
</feature>
<dbReference type="Pfam" id="PF15740">
    <property type="entry name" value="PPP1R26_N"/>
    <property type="match status" value="1"/>
</dbReference>
<feature type="region of interest" description="Disordered" evidence="9">
    <location>
        <begin position="168"/>
        <end position="255"/>
    </location>
</feature>
<evidence type="ECO:0000313" key="11">
    <source>
        <dbReference type="EMBL" id="KAH0504233.1"/>
    </source>
</evidence>
<dbReference type="GO" id="GO:0003735">
    <property type="term" value="F:structural constituent of ribosome"/>
    <property type="evidence" value="ECO:0007669"/>
    <property type="project" value="InterPro"/>
</dbReference>
<dbReference type="InterPro" id="IPR001865">
    <property type="entry name" value="Ribosomal_uS2"/>
</dbReference>
<feature type="compositionally biased region" description="Polar residues" evidence="9">
    <location>
        <begin position="368"/>
        <end position="379"/>
    </location>
</feature>
<evidence type="ECO:0000259" key="10">
    <source>
        <dbReference type="Pfam" id="PF15740"/>
    </source>
</evidence>
<feature type="compositionally biased region" description="Polar residues" evidence="9">
    <location>
        <begin position="1476"/>
        <end position="1488"/>
    </location>
</feature>
<dbReference type="HAMAP" id="MF_00291_B">
    <property type="entry name" value="Ribosomal_uS2_B"/>
    <property type="match status" value="1"/>
</dbReference>
<evidence type="ECO:0000256" key="5">
    <source>
        <dbReference type="ARBA" id="ARBA00023274"/>
    </source>
</evidence>
<evidence type="ECO:0000256" key="4">
    <source>
        <dbReference type="ARBA" id="ARBA00023128"/>
    </source>
</evidence>
<dbReference type="GO" id="GO:0004864">
    <property type="term" value="F:protein phosphatase inhibitor activity"/>
    <property type="evidence" value="ECO:0007669"/>
    <property type="project" value="InterPro"/>
</dbReference>
<feature type="region of interest" description="Disordered" evidence="9">
    <location>
        <begin position="809"/>
        <end position="933"/>
    </location>
</feature>
<dbReference type="Gene3D" id="3.40.50.10490">
    <property type="entry name" value="Glucose-6-phosphate isomerase like protein, domain 1"/>
    <property type="match status" value="1"/>
</dbReference>
<dbReference type="PANTHER" id="PTHR15724">
    <property type="entry name" value="PROTEIN PHOSPHATASE 1 REGULATORY SUBUNIT 26"/>
    <property type="match status" value="1"/>
</dbReference>
<dbReference type="EMBL" id="JAATJU010025193">
    <property type="protein sequence ID" value="KAH0504233.1"/>
    <property type="molecule type" value="Genomic_DNA"/>
</dbReference>
<dbReference type="CDD" id="cd01425">
    <property type="entry name" value="RPS2"/>
    <property type="match status" value="1"/>
</dbReference>
<evidence type="ECO:0000313" key="12">
    <source>
        <dbReference type="Proteomes" id="UP000710432"/>
    </source>
</evidence>
<evidence type="ECO:0000256" key="7">
    <source>
        <dbReference type="ARBA" id="ARBA00071390"/>
    </source>
</evidence>
<dbReference type="PRINTS" id="PR00395">
    <property type="entry name" value="RIBOSOMALS2"/>
</dbReference>
<feature type="region of interest" description="Disordered" evidence="9">
    <location>
        <begin position="1080"/>
        <end position="1100"/>
    </location>
</feature>
<feature type="region of interest" description="Disordered" evidence="9">
    <location>
        <begin position="267"/>
        <end position="340"/>
    </location>
</feature>
<evidence type="ECO:0000256" key="3">
    <source>
        <dbReference type="ARBA" id="ARBA00022980"/>
    </source>
</evidence>
<gene>
    <name evidence="11" type="ORF">LTLLF_183855</name>
</gene>
<organism evidence="11 12">
    <name type="scientific">Microtus ochrogaster</name>
    <name type="common">Prairie vole</name>
    <dbReference type="NCBI Taxonomy" id="79684"/>
    <lineage>
        <taxon>Eukaryota</taxon>
        <taxon>Metazoa</taxon>
        <taxon>Chordata</taxon>
        <taxon>Craniata</taxon>
        <taxon>Vertebrata</taxon>
        <taxon>Euteleostomi</taxon>
        <taxon>Mammalia</taxon>
        <taxon>Eutheria</taxon>
        <taxon>Euarchontoglires</taxon>
        <taxon>Glires</taxon>
        <taxon>Rodentia</taxon>
        <taxon>Myomorpha</taxon>
        <taxon>Muroidea</taxon>
        <taxon>Cricetidae</taxon>
        <taxon>Arvicolinae</taxon>
        <taxon>Microtus</taxon>
    </lineage>
</organism>